<accession>A0AAE0L7U3</accession>
<proteinExistence type="predicted"/>
<name>A0AAE0L7U3_9CHLO</name>
<organism evidence="1 2">
    <name type="scientific">Cymbomonas tetramitiformis</name>
    <dbReference type="NCBI Taxonomy" id="36881"/>
    <lineage>
        <taxon>Eukaryota</taxon>
        <taxon>Viridiplantae</taxon>
        <taxon>Chlorophyta</taxon>
        <taxon>Pyramimonadophyceae</taxon>
        <taxon>Pyramimonadales</taxon>
        <taxon>Pyramimonadaceae</taxon>
        <taxon>Cymbomonas</taxon>
    </lineage>
</organism>
<sequence>MTLPEDPRIKELPDPRLDEYLTLSESDVAASKEALAQCEPWVEAQLGPDRIKHITRGYKTYTPRIEETAKAMTRIAEWRRNGNIDDIKVEKIPGMRLYCCRFFR</sequence>
<reference evidence="1 2" key="1">
    <citation type="journal article" date="2015" name="Genome Biol. Evol.">
        <title>Comparative Genomics of a Bacterivorous Green Alga Reveals Evolutionary Causalities and Consequences of Phago-Mixotrophic Mode of Nutrition.</title>
        <authorList>
            <person name="Burns J.A."/>
            <person name="Paasch A."/>
            <person name="Narechania A."/>
            <person name="Kim E."/>
        </authorList>
    </citation>
    <scope>NUCLEOTIDE SEQUENCE [LARGE SCALE GENOMIC DNA]</scope>
    <source>
        <strain evidence="1 2">PLY_AMNH</strain>
    </source>
</reference>
<dbReference type="Proteomes" id="UP001190700">
    <property type="component" value="Unassembled WGS sequence"/>
</dbReference>
<keyword evidence="2" id="KW-1185">Reference proteome</keyword>
<protein>
    <submittedName>
        <fullName evidence="1">Uncharacterized protein</fullName>
    </submittedName>
</protein>
<evidence type="ECO:0000313" key="2">
    <source>
        <dbReference type="Proteomes" id="UP001190700"/>
    </source>
</evidence>
<gene>
    <name evidence="1" type="ORF">CYMTET_16621</name>
</gene>
<dbReference type="AlphaFoldDB" id="A0AAE0L7U3"/>
<dbReference type="EMBL" id="LGRX02007336">
    <property type="protein sequence ID" value="KAK3275238.1"/>
    <property type="molecule type" value="Genomic_DNA"/>
</dbReference>
<comment type="caution">
    <text evidence="1">The sequence shown here is derived from an EMBL/GenBank/DDBJ whole genome shotgun (WGS) entry which is preliminary data.</text>
</comment>
<evidence type="ECO:0000313" key="1">
    <source>
        <dbReference type="EMBL" id="KAK3275238.1"/>
    </source>
</evidence>